<evidence type="ECO:0000313" key="1">
    <source>
        <dbReference type="EMBL" id="ATA94371.1"/>
    </source>
</evidence>
<organism evidence="2 3">
    <name type="scientific">Capnocytophaga canimorsus</name>
    <dbReference type="NCBI Taxonomy" id="28188"/>
    <lineage>
        <taxon>Bacteria</taxon>
        <taxon>Pseudomonadati</taxon>
        <taxon>Bacteroidota</taxon>
        <taxon>Flavobacteriia</taxon>
        <taxon>Flavobacteriales</taxon>
        <taxon>Flavobacteriaceae</taxon>
        <taxon>Capnocytophaga</taxon>
    </lineage>
</organism>
<dbReference type="Proteomes" id="UP000243753">
    <property type="component" value="Chromosome"/>
</dbReference>
<gene>
    <name evidence="2" type="ORF">CCAN11_2490114</name>
    <name evidence="1" type="ORF">CGC54_08525</name>
</gene>
<dbReference type="AlphaFoldDB" id="A0A0B7IGA2"/>
<proteinExistence type="predicted"/>
<dbReference type="RefSeq" id="WP_041988071.1">
    <property type="nucleotide sequence ID" value="NZ_BOQJ01000020.1"/>
</dbReference>
<name>A0A0B7IGA2_9FLAO</name>
<protein>
    <submittedName>
        <fullName evidence="2">Uncharacterized protein</fullName>
    </submittedName>
</protein>
<evidence type="ECO:0000313" key="2">
    <source>
        <dbReference type="EMBL" id="CEN52813.1"/>
    </source>
</evidence>
<reference evidence="4" key="3">
    <citation type="submission" date="2017-06" db="EMBL/GenBank/DDBJ databases">
        <title>Capnocytophaga spp. assemblies.</title>
        <authorList>
            <person name="Gulvik C.A."/>
        </authorList>
    </citation>
    <scope>NUCLEOTIDE SEQUENCE [LARGE SCALE GENOMIC DNA]</scope>
    <source>
        <strain evidence="4">H3936</strain>
    </source>
</reference>
<sequence>MKKIIQIALWALSIFFCYMIVRSVTAPIEFNKTKQKRYTAVIHRLKDIRDAQEAHRVITGKYASNFDELEKFIETSKFTITSQRDTSWTEYDKSYRIDVMKQGVVIDTLGYVSVKDSLFKDSDRYKKMRFVPYAQKKEQEFVMKSQMIDKNGYKVSVFEASVPKEIVLWDLDKEAVAQETLKNTVDDVKGKDIKVGSLDDVNSNGNWPTLYDAKTSRK</sequence>
<dbReference type="EMBL" id="CP022389">
    <property type="protein sequence ID" value="ATA94371.1"/>
    <property type="molecule type" value="Genomic_DNA"/>
</dbReference>
<dbReference type="Proteomes" id="UP000039370">
    <property type="component" value="Unassembled WGS sequence"/>
</dbReference>
<accession>A0A0B7IGA2</accession>
<reference evidence="2 3" key="1">
    <citation type="submission" date="2015-01" db="EMBL/GenBank/DDBJ databases">
        <authorList>
            <person name="MANFREDI Pablo"/>
        </authorList>
    </citation>
    <scope>NUCLEOTIDE SEQUENCE [LARGE SCALE GENOMIC DNA]</scope>
    <source>
        <strain evidence="2 3">Cc11</strain>
    </source>
</reference>
<reference evidence="1" key="2">
    <citation type="journal article" date="2017" name="Genome Announc.">
        <title>Twelve Complete Reference Genomes of Clinical Isolates in the Capnocytophaga Genus.</title>
        <authorList>
            <person name="Villarma A."/>
            <person name="Gulvik C.A."/>
            <person name="Rowe L.A."/>
            <person name="Sheth M."/>
            <person name="Juieng P."/>
            <person name="Nicholson A.C."/>
            <person name="Loparev V.N."/>
            <person name="McQuiston J.R."/>
        </authorList>
    </citation>
    <scope>NUCLEOTIDE SEQUENCE</scope>
    <source>
        <strain evidence="1">H3936</strain>
    </source>
</reference>
<evidence type="ECO:0000313" key="3">
    <source>
        <dbReference type="Proteomes" id="UP000039370"/>
    </source>
</evidence>
<dbReference type="EMBL" id="CDOK01000167">
    <property type="protein sequence ID" value="CEN52813.1"/>
    <property type="molecule type" value="Genomic_DNA"/>
</dbReference>
<evidence type="ECO:0000313" key="4">
    <source>
        <dbReference type="Proteomes" id="UP000243753"/>
    </source>
</evidence>